<organism evidence="2 3">
    <name type="scientific">Granulimonas faecalis</name>
    <dbReference type="NCBI Taxonomy" id="2894155"/>
    <lineage>
        <taxon>Bacteria</taxon>
        <taxon>Bacillati</taxon>
        <taxon>Actinomycetota</taxon>
        <taxon>Coriobacteriia</taxon>
        <taxon>Coriobacteriales</taxon>
        <taxon>Kribbibacteriaceae</taxon>
        <taxon>Granulimonas</taxon>
    </lineage>
</organism>
<feature type="transmembrane region" description="Helical" evidence="1">
    <location>
        <begin position="20"/>
        <end position="39"/>
    </location>
</feature>
<proteinExistence type="predicted"/>
<evidence type="ECO:0000313" key="3">
    <source>
        <dbReference type="Proteomes" id="UP001055025"/>
    </source>
</evidence>
<keyword evidence="1" id="KW-1133">Transmembrane helix</keyword>
<dbReference type="EMBL" id="BQKC01000001">
    <property type="protein sequence ID" value="GJM54604.1"/>
    <property type="molecule type" value="Genomic_DNA"/>
</dbReference>
<dbReference type="AlphaFoldDB" id="A0AAV5AY96"/>
<reference evidence="2" key="1">
    <citation type="journal article" date="2022" name="Int. J. Syst. Evol. Microbiol.">
        <title>Granulimonas faecalis gen. nov., sp. nov., and Leptogranulimonas caecicola gen. nov., sp. nov., novel lactate-producing Atopobiaceae bacteria isolated from mouse intestines, and an emended description of the family Atopobiaceae.</title>
        <authorList>
            <person name="Morinaga K."/>
            <person name="Kusada H."/>
            <person name="Sakamoto S."/>
            <person name="Murakami T."/>
            <person name="Toyoda A."/>
            <person name="Mori H."/>
            <person name="Meng X.Y."/>
            <person name="Takashino M."/>
            <person name="Murotomi K."/>
            <person name="Tamaki H."/>
        </authorList>
    </citation>
    <scope>NUCLEOTIDE SEQUENCE</scope>
    <source>
        <strain evidence="2">OPF53</strain>
    </source>
</reference>
<dbReference type="Proteomes" id="UP001055025">
    <property type="component" value="Unassembled WGS sequence"/>
</dbReference>
<keyword evidence="3" id="KW-1185">Reference proteome</keyword>
<name>A0AAV5AY96_9ACTN</name>
<feature type="transmembrane region" description="Helical" evidence="1">
    <location>
        <begin position="45"/>
        <end position="62"/>
    </location>
</feature>
<evidence type="ECO:0000313" key="2">
    <source>
        <dbReference type="EMBL" id="GJM54604.1"/>
    </source>
</evidence>
<protein>
    <recommendedName>
        <fullName evidence="4">Lipoprotein</fullName>
    </recommendedName>
</protein>
<evidence type="ECO:0008006" key="4">
    <source>
        <dbReference type="Google" id="ProtNLM"/>
    </source>
</evidence>
<sequence length="175" mass="17967">MSDDLRAVPSFRSSVRGVAAYAAGTAASLLAAFASGALAQVTGSVLWLLGALAAVPVAWVLSRRAAAAARDAVRPAPVIEFDGDDLVLPPAGRGGGRRRVPCRSVTAFRTEVRGTSCVLLLWGDWVDHPAGFEALAVGCDGRADADRLASALARALGDRGVAPADHDRPVPSLTT</sequence>
<evidence type="ECO:0000256" key="1">
    <source>
        <dbReference type="SAM" id="Phobius"/>
    </source>
</evidence>
<comment type="caution">
    <text evidence="2">The sequence shown here is derived from an EMBL/GenBank/DDBJ whole genome shotgun (WGS) entry which is preliminary data.</text>
</comment>
<keyword evidence="1" id="KW-0812">Transmembrane</keyword>
<accession>A0AAV5AY96</accession>
<keyword evidence="1" id="KW-0472">Membrane</keyword>
<dbReference type="RefSeq" id="WP_265590494.1">
    <property type="nucleotide sequence ID" value="NZ_BQKC01000001.1"/>
</dbReference>
<gene>
    <name evidence="2" type="ORF">ATOP_02590</name>
</gene>